<evidence type="ECO:0000259" key="1">
    <source>
        <dbReference type="PROSITE" id="PS50106"/>
    </source>
</evidence>
<keyword evidence="2" id="KW-0645">Protease</keyword>
<comment type="caution">
    <text evidence="2">The sequence shown here is derived from an EMBL/GenBank/DDBJ whole genome shotgun (WGS) entry which is preliminary data.</text>
</comment>
<dbReference type="InterPro" id="IPR036034">
    <property type="entry name" value="PDZ_sf"/>
</dbReference>
<proteinExistence type="predicted"/>
<keyword evidence="2" id="KW-0378">Hydrolase</keyword>
<dbReference type="Pfam" id="PF17820">
    <property type="entry name" value="PDZ_6"/>
    <property type="match status" value="1"/>
</dbReference>
<dbReference type="InterPro" id="IPR041489">
    <property type="entry name" value="PDZ_6"/>
</dbReference>
<gene>
    <name evidence="2" type="ORF">GALL_95090</name>
</gene>
<accession>A0A1J5SWE2</accession>
<name>A0A1J5SWE2_9ZZZZ</name>
<sequence>MKHSIACYIIFFSLLCLKSNAQEEFVSPQSKYITKFPFIQLTGGVIILKAQVDSIKDSLNFILDTGSGGISFDSTTVEQLKFKREKSDRTVRGIAGMKTVDFTYHHSLNLPGLKINDLDFHINDYEILTSVYGIKVDGIIGFTFLRRYIVKVDYDKLMIEVYSPGSYKYPRGGFLIHPGFNALPYYHARVKDESAVTGKFIFDIGAGLCFLFSQDFIDDSLFLSKKRKIYATQAEGIGGKKTMNTTIVKEIQFGPYRFKKVPVYIFDDEFNVTSYPFLGGLIGNDLLRRFNLIINYPEQTIFLKPNTHYADVFDYSYTGLGIYLINGDIKVVDIIPGSPGDKAGFKKDDIILAINNNFTRNIQVYKAVLQNAGAKVKVLVLRDNQPIIINLSIKNIMK</sequence>
<protein>
    <submittedName>
        <fullName evidence="2">Serine endoprotease</fullName>
    </submittedName>
</protein>
<organism evidence="2">
    <name type="scientific">mine drainage metagenome</name>
    <dbReference type="NCBI Taxonomy" id="410659"/>
    <lineage>
        <taxon>unclassified sequences</taxon>
        <taxon>metagenomes</taxon>
        <taxon>ecological metagenomes</taxon>
    </lineage>
</organism>
<dbReference type="SMART" id="SM00228">
    <property type="entry name" value="PDZ"/>
    <property type="match status" value="1"/>
</dbReference>
<dbReference type="GO" id="GO:0006508">
    <property type="term" value="P:proteolysis"/>
    <property type="evidence" value="ECO:0007669"/>
    <property type="project" value="UniProtKB-KW"/>
</dbReference>
<evidence type="ECO:0000313" key="2">
    <source>
        <dbReference type="EMBL" id="OIR08341.1"/>
    </source>
</evidence>
<dbReference type="GO" id="GO:0008233">
    <property type="term" value="F:peptidase activity"/>
    <property type="evidence" value="ECO:0007669"/>
    <property type="project" value="UniProtKB-KW"/>
</dbReference>
<dbReference type="Pfam" id="PF13650">
    <property type="entry name" value="Asp_protease_2"/>
    <property type="match status" value="2"/>
</dbReference>
<feature type="domain" description="PDZ" evidence="1">
    <location>
        <begin position="300"/>
        <end position="384"/>
    </location>
</feature>
<reference evidence="2" key="1">
    <citation type="submission" date="2016-10" db="EMBL/GenBank/DDBJ databases">
        <title>Sequence of Gallionella enrichment culture.</title>
        <authorList>
            <person name="Poehlein A."/>
            <person name="Muehling M."/>
            <person name="Daniel R."/>
        </authorList>
    </citation>
    <scope>NUCLEOTIDE SEQUENCE</scope>
</reference>
<dbReference type="InterPro" id="IPR021109">
    <property type="entry name" value="Peptidase_aspartic_dom_sf"/>
</dbReference>
<dbReference type="Gene3D" id="2.30.42.10">
    <property type="match status" value="1"/>
</dbReference>
<dbReference type="CDD" id="cd05483">
    <property type="entry name" value="retropepsin_like_bacteria"/>
    <property type="match status" value="1"/>
</dbReference>
<dbReference type="SUPFAM" id="SSF50156">
    <property type="entry name" value="PDZ domain-like"/>
    <property type="match status" value="1"/>
</dbReference>
<dbReference type="PROSITE" id="PS50106">
    <property type="entry name" value="PDZ"/>
    <property type="match status" value="1"/>
</dbReference>
<dbReference type="InterPro" id="IPR001478">
    <property type="entry name" value="PDZ"/>
</dbReference>
<dbReference type="AlphaFoldDB" id="A0A1J5SWE2"/>
<dbReference type="InterPro" id="IPR034122">
    <property type="entry name" value="Retropepsin-like_bacterial"/>
</dbReference>
<dbReference type="Gene3D" id="2.40.70.10">
    <property type="entry name" value="Acid Proteases"/>
    <property type="match status" value="2"/>
</dbReference>
<dbReference type="EMBL" id="MLJW01000032">
    <property type="protein sequence ID" value="OIR08341.1"/>
    <property type="molecule type" value="Genomic_DNA"/>
</dbReference>